<organism evidence="3 4">
    <name type="scientific">Lentzea tibetensis</name>
    <dbReference type="NCBI Taxonomy" id="2591470"/>
    <lineage>
        <taxon>Bacteria</taxon>
        <taxon>Bacillati</taxon>
        <taxon>Actinomycetota</taxon>
        <taxon>Actinomycetes</taxon>
        <taxon>Pseudonocardiales</taxon>
        <taxon>Pseudonocardiaceae</taxon>
        <taxon>Lentzea</taxon>
    </lineage>
</organism>
<comment type="similarity">
    <text evidence="1 2">Belongs to the enoyl-CoA hydratase/isomerase family.</text>
</comment>
<evidence type="ECO:0000313" key="3">
    <source>
        <dbReference type="EMBL" id="TWP50932.1"/>
    </source>
</evidence>
<protein>
    <submittedName>
        <fullName evidence="3">Enoyl-CoA hydratase/isomerase family protein</fullName>
    </submittedName>
</protein>
<accession>A0A563ETL5</accession>
<dbReference type="InterPro" id="IPR001753">
    <property type="entry name" value="Enoyl-CoA_hydra/iso"/>
</dbReference>
<keyword evidence="4" id="KW-1185">Reference proteome</keyword>
<name>A0A563ETL5_9PSEU</name>
<dbReference type="AlphaFoldDB" id="A0A563ETL5"/>
<dbReference type="Gene3D" id="3.90.226.10">
    <property type="entry name" value="2-enoyl-CoA Hydratase, Chain A, domain 1"/>
    <property type="match status" value="1"/>
</dbReference>
<evidence type="ECO:0000313" key="4">
    <source>
        <dbReference type="Proteomes" id="UP000316639"/>
    </source>
</evidence>
<dbReference type="PANTHER" id="PTHR43802">
    <property type="entry name" value="ENOYL-COA HYDRATASE"/>
    <property type="match status" value="1"/>
</dbReference>
<dbReference type="PROSITE" id="PS00166">
    <property type="entry name" value="ENOYL_COA_HYDRATASE"/>
    <property type="match status" value="1"/>
</dbReference>
<evidence type="ECO:0000256" key="2">
    <source>
        <dbReference type="RuleBase" id="RU003707"/>
    </source>
</evidence>
<dbReference type="EMBL" id="VOBR01000010">
    <property type="protein sequence ID" value="TWP50932.1"/>
    <property type="molecule type" value="Genomic_DNA"/>
</dbReference>
<dbReference type="GO" id="GO:0016853">
    <property type="term" value="F:isomerase activity"/>
    <property type="evidence" value="ECO:0007669"/>
    <property type="project" value="UniProtKB-KW"/>
</dbReference>
<keyword evidence="3" id="KW-0413">Isomerase</keyword>
<reference evidence="3 4" key="1">
    <citation type="submission" date="2019-07" db="EMBL/GenBank/DDBJ databases">
        <title>Lentzea xizangensis sp. nov., isolated from Qinghai-Tibetan Plateau Soils.</title>
        <authorList>
            <person name="Huang J."/>
        </authorList>
    </citation>
    <scope>NUCLEOTIDE SEQUENCE [LARGE SCALE GENOMIC DNA]</scope>
    <source>
        <strain evidence="3 4">FXJ1.1311</strain>
    </source>
</reference>
<proteinExistence type="inferred from homology"/>
<sequence>MVVEYVCRDGVAHIHLNRPERLNAVVPALTSGLIDALERAARDGAAAVVLSGNGRAFCAGHDLKEPEPVETVTETRARLEQIQDVTRLIRRFPGVVVAAVHGYALGAGCEFALACDLVVASEDAQFGFPEVSVGLSVTGGISRLLPHLVGLAKAKELLLLGDRVPAAEAAKIGLISRVTPPGEHEKQAIEIAERVAARPRTAVSLAKKVLDLGLDSSVEAALATEVEHAIITSLSGEGDAPREEFNRG</sequence>
<dbReference type="RefSeq" id="WP_146353181.1">
    <property type="nucleotide sequence ID" value="NZ_VOBR01000010.1"/>
</dbReference>
<dbReference type="CDD" id="cd06558">
    <property type="entry name" value="crotonase-like"/>
    <property type="match status" value="1"/>
</dbReference>
<comment type="caution">
    <text evidence="3">The sequence shown here is derived from an EMBL/GenBank/DDBJ whole genome shotgun (WGS) entry which is preliminary data.</text>
</comment>
<dbReference type="InterPro" id="IPR018376">
    <property type="entry name" value="Enoyl-CoA_hyd/isom_CS"/>
</dbReference>
<dbReference type="PANTHER" id="PTHR43802:SF1">
    <property type="entry name" value="IP11341P-RELATED"/>
    <property type="match status" value="1"/>
</dbReference>
<dbReference type="SUPFAM" id="SSF52096">
    <property type="entry name" value="ClpP/crotonase"/>
    <property type="match status" value="1"/>
</dbReference>
<gene>
    <name evidence="3" type="ORF">FKR81_17800</name>
</gene>
<dbReference type="Proteomes" id="UP000316639">
    <property type="component" value="Unassembled WGS sequence"/>
</dbReference>
<evidence type="ECO:0000256" key="1">
    <source>
        <dbReference type="ARBA" id="ARBA00005254"/>
    </source>
</evidence>
<dbReference type="Pfam" id="PF00378">
    <property type="entry name" value="ECH_1"/>
    <property type="match status" value="1"/>
</dbReference>
<dbReference type="OrthoDB" id="9774843at2"/>
<dbReference type="InterPro" id="IPR029045">
    <property type="entry name" value="ClpP/crotonase-like_dom_sf"/>
</dbReference>